<dbReference type="EMBL" id="BPVZ01000140">
    <property type="protein sequence ID" value="GKV40235.1"/>
    <property type="molecule type" value="Genomic_DNA"/>
</dbReference>
<name>A0AAV5LS03_9ROSI</name>
<proteinExistence type="predicted"/>
<sequence>MRRTLTSRSSSSSFNTGFSYSTIAVDPTVGGRGGSPDFYSVNANCIFASFGFCIIKGFGVGEQVLQGREVAALDLLETHFSLFLPLFPSVIS</sequence>
<evidence type="ECO:0000313" key="1">
    <source>
        <dbReference type="EMBL" id="GKV40235.1"/>
    </source>
</evidence>
<dbReference type="AlphaFoldDB" id="A0AAV5LS03"/>
<organism evidence="1 2">
    <name type="scientific">Rubroshorea leprosula</name>
    <dbReference type="NCBI Taxonomy" id="152421"/>
    <lineage>
        <taxon>Eukaryota</taxon>
        <taxon>Viridiplantae</taxon>
        <taxon>Streptophyta</taxon>
        <taxon>Embryophyta</taxon>
        <taxon>Tracheophyta</taxon>
        <taxon>Spermatophyta</taxon>
        <taxon>Magnoliopsida</taxon>
        <taxon>eudicotyledons</taxon>
        <taxon>Gunneridae</taxon>
        <taxon>Pentapetalae</taxon>
        <taxon>rosids</taxon>
        <taxon>malvids</taxon>
        <taxon>Malvales</taxon>
        <taxon>Dipterocarpaceae</taxon>
        <taxon>Rubroshorea</taxon>
    </lineage>
</organism>
<reference evidence="1 2" key="1">
    <citation type="journal article" date="2021" name="Commun. Biol.">
        <title>The genome of Shorea leprosula (Dipterocarpaceae) highlights the ecological relevance of drought in aseasonal tropical rainforests.</title>
        <authorList>
            <person name="Ng K.K.S."/>
            <person name="Kobayashi M.J."/>
            <person name="Fawcett J.A."/>
            <person name="Hatakeyama M."/>
            <person name="Paape T."/>
            <person name="Ng C.H."/>
            <person name="Ang C.C."/>
            <person name="Tnah L.H."/>
            <person name="Lee C.T."/>
            <person name="Nishiyama T."/>
            <person name="Sese J."/>
            <person name="O'Brien M.J."/>
            <person name="Copetti D."/>
            <person name="Mohd Noor M.I."/>
            <person name="Ong R.C."/>
            <person name="Putra M."/>
            <person name="Sireger I.Z."/>
            <person name="Indrioko S."/>
            <person name="Kosugi Y."/>
            <person name="Izuno A."/>
            <person name="Isagi Y."/>
            <person name="Lee S.L."/>
            <person name="Shimizu K.K."/>
        </authorList>
    </citation>
    <scope>NUCLEOTIDE SEQUENCE [LARGE SCALE GENOMIC DNA]</scope>
    <source>
        <strain evidence="1">214</strain>
    </source>
</reference>
<dbReference type="Proteomes" id="UP001054252">
    <property type="component" value="Unassembled WGS sequence"/>
</dbReference>
<protein>
    <submittedName>
        <fullName evidence="1">Uncharacterized protein</fullName>
    </submittedName>
</protein>
<keyword evidence="2" id="KW-1185">Reference proteome</keyword>
<comment type="caution">
    <text evidence="1">The sequence shown here is derived from an EMBL/GenBank/DDBJ whole genome shotgun (WGS) entry which is preliminary data.</text>
</comment>
<accession>A0AAV5LS03</accession>
<evidence type="ECO:0000313" key="2">
    <source>
        <dbReference type="Proteomes" id="UP001054252"/>
    </source>
</evidence>
<gene>
    <name evidence="1" type="ORF">SLEP1_g47903</name>
</gene>